<sequence>MYCCFHTLTTVIEFKRQFHRFWIYAVGTSRPGTNLYQNQTRTPSEPKGNLHQNRLGVLHQNQVQTLSEPGINLLSEPSPISNFSFYTTLYMLEGVNECQPSL</sequence>
<dbReference type="EMBL" id="JAHRIO010081039">
    <property type="protein sequence ID" value="MEQ2185111.1"/>
    <property type="molecule type" value="Genomic_DNA"/>
</dbReference>
<accession>A0ABV0PNN0</accession>
<keyword evidence="2" id="KW-1185">Reference proteome</keyword>
<dbReference type="Proteomes" id="UP001476798">
    <property type="component" value="Unassembled WGS sequence"/>
</dbReference>
<gene>
    <name evidence="1" type="ORF">GOODEAATRI_014912</name>
</gene>
<organism evidence="1 2">
    <name type="scientific">Goodea atripinnis</name>
    <dbReference type="NCBI Taxonomy" id="208336"/>
    <lineage>
        <taxon>Eukaryota</taxon>
        <taxon>Metazoa</taxon>
        <taxon>Chordata</taxon>
        <taxon>Craniata</taxon>
        <taxon>Vertebrata</taxon>
        <taxon>Euteleostomi</taxon>
        <taxon>Actinopterygii</taxon>
        <taxon>Neopterygii</taxon>
        <taxon>Teleostei</taxon>
        <taxon>Neoteleostei</taxon>
        <taxon>Acanthomorphata</taxon>
        <taxon>Ovalentaria</taxon>
        <taxon>Atherinomorphae</taxon>
        <taxon>Cyprinodontiformes</taxon>
        <taxon>Goodeidae</taxon>
        <taxon>Goodea</taxon>
    </lineage>
</organism>
<protein>
    <submittedName>
        <fullName evidence="1">Uncharacterized protein</fullName>
    </submittedName>
</protein>
<name>A0ABV0PNN0_9TELE</name>
<reference evidence="1 2" key="1">
    <citation type="submission" date="2021-06" db="EMBL/GenBank/DDBJ databases">
        <authorList>
            <person name="Palmer J.M."/>
        </authorList>
    </citation>
    <scope>NUCLEOTIDE SEQUENCE [LARGE SCALE GENOMIC DNA]</scope>
    <source>
        <strain evidence="1 2">GA_2019</strain>
        <tissue evidence="1">Muscle</tissue>
    </source>
</reference>
<evidence type="ECO:0000313" key="2">
    <source>
        <dbReference type="Proteomes" id="UP001476798"/>
    </source>
</evidence>
<comment type="caution">
    <text evidence="1">The sequence shown here is derived from an EMBL/GenBank/DDBJ whole genome shotgun (WGS) entry which is preliminary data.</text>
</comment>
<evidence type="ECO:0000313" key="1">
    <source>
        <dbReference type="EMBL" id="MEQ2185111.1"/>
    </source>
</evidence>
<proteinExistence type="predicted"/>